<evidence type="ECO:0000313" key="3">
    <source>
        <dbReference type="Proteomes" id="UP000324222"/>
    </source>
</evidence>
<feature type="compositionally biased region" description="Basic and acidic residues" evidence="1">
    <location>
        <begin position="80"/>
        <end position="98"/>
    </location>
</feature>
<sequence length="107" mass="12518">MPVISPLQLCPADLLWFSSFCATSRPAAPLDTPPPPPPPIHTLFRHFSRYFTFFYALNNGQDDEEEEEEEKEDEEEDEKEMNFHEILKKTRSEVEGRNKPTSNNKYK</sequence>
<feature type="compositionally biased region" description="Acidic residues" evidence="1">
    <location>
        <begin position="61"/>
        <end position="79"/>
    </location>
</feature>
<proteinExistence type="predicted"/>
<dbReference type="AlphaFoldDB" id="A0A5B7DGE3"/>
<name>A0A5B7DGE3_PORTR</name>
<evidence type="ECO:0000256" key="1">
    <source>
        <dbReference type="SAM" id="MobiDB-lite"/>
    </source>
</evidence>
<gene>
    <name evidence="2" type="ORF">E2C01_013351</name>
</gene>
<evidence type="ECO:0000313" key="2">
    <source>
        <dbReference type="EMBL" id="MPC20408.1"/>
    </source>
</evidence>
<feature type="region of interest" description="Disordered" evidence="1">
    <location>
        <begin position="59"/>
        <end position="107"/>
    </location>
</feature>
<dbReference type="EMBL" id="VSRR010000869">
    <property type="protein sequence ID" value="MPC20408.1"/>
    <property type="molecule type" value="Genomic_DNA"/>
</dbReference>
<protein>
    <submittedName>
        <fullName evidence="2">Uncharacterized protein</fullName>
    </submittedName>
</protein>
<comment type="caution">
    <text evidence="2">The sequence shown here is derived from an EMBL/GenBank/DDBJ whole genome shotgun (WGS) entry which is preliminary data.</text>
</comment>
<reference evidence="2 3" key="1">
    <citation type="submission" date="2019-05" db="EMBL/GenBank/DDBJ databases">
        <title>Another draft genome of Portunus trituberculatus and its Hox gene families provides insights of decapod evolution.</title>
        <authorList>
            <person name="Jeong J.-H."/>
            <person name="Song I."/>
            <person name="Kim S."/>
            <person name="Choi T."/>
            <person name="Kim D."/>
            <person name="Ryu S."/>
            <person name="Kim W."/>
        </authorList>
    </citation>
    <scope>NUCLEOTIDE SEQUENCE [LARGE SCALE GENOMIC DNA]</scope>
    <source>
        <tissue evidence="2">Muscle</tissue>
    </source>
</reference>
<keyword evidence="3" id="KW-1185">Reference proteome</keyword>
<dbReference type="Proteomes" id="UP000324222">
    <property type="component" value="Unassembled WGS sequence"/>
</dbReference>
<accession>A0A5B7DGE3</accession>
<organism evidence="2 3">
    <name type="scientific">Portunus trituberculatus</name>
    <name type="common">Swimming crab</name>
    <name type="synonym">Neptunus trituberculatus</name>
    <dbReference type="NCBI Taxonomy" id="210409"/>
    <lineage>
        <taxon>Eukaryota</taxon>
        <taxon>Metazoa</taxon>
        <taxon>Ecdysozoa</taxon>
        <taxon>Arthropoda</taxon>
        <taxon>Crustacea</taxon>
        <taxon>Multicrustacea</taxon>
        <taxon>Malacostraca</taxon>
        <taxon>Eumalacostraca</taxon>
        <taxon>Eucarida</taxon>
        <taxon>Decapoda</taxon>
        <taxon>Pleocyemata</taxon>
        <taxon>Brachyura</taxon>
        <taxon>Eubrachyura</taxon>
        <taxon>Portunoidea</taxon>
        <taxon>Portunidae</taxon>
        <taxon>Portuninae</taxon>
        <taxon>Portunus</taxon>
    </lineage>
</organism>